<protein>
    <submittedName>
        <fullName evidence="4">Adsorption protein B</fullName>
    </submittedName>
</protein>
<evidence type="ECO:0000259" key="2">
    <source>
        <dbReference type="Pfam" id="PF05157"/>
    </source>
</evidence>
<dbReference type="InterPro" id="IPR029044">
    <property type="entry name" value="Nucleotide-diphossugar_trans"/>
</dbReference>
<keyword evidence="5" id="KW-1185">Reference proteome</keyword>
<name>A0A1M7ZPD3_9HYPH</name>
<dbReference type="InterPro" id="IPR037257">
    <property type="entry name" value="T2SS_E_N_sf"/>
</dbReference>
<evidence type="ECO:0000256" key="1">
    <source>
        <dbReference type="SAM" id="Phobius"/>
    </source>
</evidence>
<reference evidence="4 5" key="1">
    <citation type="submission" date="2016-12" db="EMBL/GenBank/DDBJ databases">
        <authorList>
            <person name="Song W.-J."/>
            <person name="Kurnit D.M."/>
        </authorList>
    </citation>
    <scope>NUCLEOTIDE SEQUENCE [LARGE SCALE GENOMIC DNA]</scope>
    <source>
        <strain evidence="4 5">DSM 19599</strain>
    </source>
</reference>
<dbReference type="RefSeq" id="WP_073631003.1">
    <property type="nucleotide sequence ID" value="NZ_FRXO01000008.1"/>
</dbReference>
<dbReference type="NCBIfam" id="NF012033">
    <property type="entry name" value="PRK15489.1"/>
    <property type="match status" value="1"/>
</dbReference>
<evidence type="ECO:0000313" key="4">
    <source>
        <dbReference type="EMBL" id="SHO66790.1"/>
    </source>
</evidence>
<proteinExistence type="predicted"/>
<feature type="domain" description="Type II secretion system protein GspE N-terminal" evidence="2">
    <location>
        <begin position="547"/>
        <end position="628"/>
    </location>
</feature>
<dbReference type="Gene3D" id="3.90.550.10">
    <property type="entry name" value="Spore Coat Polysaccharide Biosynthesis Protein SpsA, Chain A"/>
    <property type="match status" value="1"/>
</dbReference>
<dbReference type="EMBL" id="FRXO01000008">
    <property type="protein sequence ID" value="SHO66790.1"/>
    <property type="molecule type" value="Genomic_DNA"/>
</dbReference>
<organism evidence="4 5">
    <name type="scientific">Pseudoxanthobacter soli DSM 19599</name>
    <dbReference type="NCBI Taxonomy" id="1123029"/>
    <lineage>
        <taxon>Bacteria</taxon>
        <taxon>Pseudomonadati</taxon>
        <taxon>Pseudomonadota</taxon>
        <taxon>Alphaproteobacteria</taxon>
        <taxon>Hyphomicrobiales</taxon>
        <taxon>Segnochrobactraceae</taxon>
        <taxon>Pseudoxanthobacter</taxon>
    </lineage>
</organism>
<dbReference type="InterPro" id="IPR007831">
    <property type="entry name" value="T2SS_GspE_N"/>
</dbReference>
<dbReference type="OrthoDB" id="5294733at2"/>
<keyword evidence="1" id="KW-0812">Transmembrane</keyword>
<dbReference type="NCBIfam" id="NF011305">
    <property type="entry name" value="PRK14716.1-3"/>
    <property type="match status" value="1"/>
</dbReference>
<dbReference type="InterPro" id="IPR001173">
    <property type="entry name" value="Glyco_trans_2-like"/>
</dbReference>
<feature type="transmembrane region" description="Helical" evidence="1">
    <location>
        <begin position="12"/>
        <end position="32"/>
    </location>
</feature>
<feature type="transmembrane region" description="Helical" evidence="1">
    <location>
        <begin position="364"/>
        <end position="385"/>
    </location>
</feature>
<sequence length="705" mass="79473">MDDYWPYWIAHYYSGLEFATACCAVVVLISSIDDLFVDAWYWSRQTIRAWTVWRRYKPLTVAQLYEKPEQPMAIMVPAWQEYDVIAQMLANMVATLDYSDYVIFVGTYVNDAATIAEVERMKLRYRQLVRVEVPHDGPTCKADCLNWVVQAIARHETNAGVPFAGIVLHDSEDVLHPVELRFFNYLLPRMDMIQIPVMSLERDWADLIAGTYMDEFAEWHAKDLVVRESIAGSVPSAGVGTCFSRRAIMGLAAETDNQPFNTQSLTEDYDIGARLGAMKMKSVFCRFPVTFEIKRRTWFGFGPVVEKRLEAPLCVREFFPDTFRTAYRQKARWILGIGLQSWEQIGWGGSLAVKYLLFRDRKGIVTSFVTAVAYLIVFQLIVFYALAYTGVFTTRFPSIFAFDPWLQNLLIANGVAFLLRIVQRIYFVNRLYGWEHALLSVPRMIIGNAINFMAATRAWRMFLSHILIGTPIVWDKTAHSYPSADALAARRSLLGELLVSWRAVPAEAVDQALAEQISTEVPLGRLLVSHHDLDEETLAEAIAYQADMPRVHLTEAQVEAAAGALPLELCVRWRAVPFRRNPHDKVNVAIASPLHEDGRAAITAAMAEPPVFFIAREGEIAAALRLLRGVPFHDMTAAAPVPLIGDIMIEHHLVSKAALDRALERYLPHRDGLIGDFLVASGAVSREAVQQALDIQQSLRGEATA</sequence>
<accession>A0A1M7ZPD3</accession>
<feature type="transmembrane region" description="Helical" evidence="1">
    <location>
        <begin position="405"/>
        <end position="422"/>
    </location>
</feature>
<dbReference type="AlphaFoldDB" id="A0A1M7ZPD3"/>
<keyword evidence="1" id="KW-1133">Transmembrane helix</keyword>
<evidence type="ECO:0000313" key="5">
    <source>
        <dbReference type="Proteomes" id="UP000186406"/>
    </source>
</evidence>
<feature type="domain" description="Glycosyltransferase 2-like" evidence="3">
    <location>
        <begin position="166"/>
        <end position="385"/>
    </location>
</feature>
<dbReference type="Pfam" id="PF05157">
    <property type="entry name" value="MshEN"/>
    <property type="match status" value="1"/>
</dbReference>
<evidence type="ECO:0000259" key="3">
    <source>
        <dbReference type="Pfam" id="PF13632"/>
    </source>
</evidence>
<dbReference type="STRING" id="1123029.SAMN02745172_03449"/>
<gene>
    <name evidence="4" type="ORF">SAMN02745172_03449</name>
</gene>
<dbReference type="SUPFAM" id="SSF53448">
    <property type="entry name" value="Nucleotide-diphospho-sugar transferases"/>
    <property type="match status" value="1"/>
</dbReference>
<dbReference type="SUPFAM" id="SSF160246">
    <property type="entry name" value="EspE N-terminal domain-like"/>
    <property type="match status" value="1"/>
</dbReference>
<dbReference type="Pfam" id="PF13632">
    <property type="entry name" value="Glyco_trans_2_3"/>
    <property type="match status" value="1"/>
</dbReference>
<keyword evidence="1" id="KW-0472">Membrane</keyword>
<dbReference type="Proteomes" id="UP000186406">
    <property type="component" value="Unassembled WGS sequence"/>
</dbReference>